<feature type="transmembrane region" description="Helical" evidence="1">
    <location>
        <begin position="229"/>
        <end position="247"/>
    </location>
</feature>
<protein>
    <submittedName>
        <fullName evidence="2">Uncharacterized protein</fullName>
    </submittedName>
</protein>
<name>A0ABX4RDI8_9PROT</name>
<accession>A0ABX4RDI8</accession>
<comment type="caution">
    <text evidence="2">The sequence shown here is derived from an EMBL/GenBank/DDBJ whole genome shotgun (WGS) entry which is preliminary data.</text>
</comment>
<gene>
    <name evidence="2" type="ORF">CU041_03520</name>
</gene>
<keyword evidence="1" id="KW-0472">Membrane</keyword>
<evidence type="ECO:0000313" key="2">
    <source>
        <dbReference type="EMBL" id="PKR52662.1"/>
    </source>
</evidence>
<reference evidence="2 3" key="1">
    <citation type="submission" date="2017-11" db="EMBL/GenBank/DDBJ databases">
        <title>Biodiversity and function of Thalassospira species in the particle-attached aromatic-hydrocarbon-degrading consortia from the surface seawater of the China South Sea.</title>
        <authorList>
            <person name="Dong C."/>
            <person name="Liu R."/>
            <person name="Shao Z."/>
        </authorList>
    </citation>
    <scope>NUCLEOTIDE SEQUENCE [LARGE SCALE GENOMIC DNA]</scope>
    <source>
        <strain evidence="2 3">139Z-12</strain>
    </source>
</reference>
<keyword evidence="3" id="KW-1185">Reference proteome</keyword>
<keyword evidence="1" id="KW-0812">Transmembrane</keyword>
<keyword evidence="1" id="KW-1133">Transmembrane helix</keyword>
<organism evidence="2 3">
    <name type="scientific">Thalassospira povalilytica</name>
    <dbReference type="NCBI Taxonomy" id="732237"/>
    <lineage>
        <taxon>Bacteria</taxon>
        <taxon>Pseudomonadati</taxon>
        <taxon>Pseudomonadota</taxon>
        <taxon>Alphaproteobacteria</taxon>
        <taxon>Rhodospirillales</taxon>
        <taxon>Thalassospiraceae</taxon>
        <taxon>Thalassospira</taxon>
    </lineage>
</organism>
<dbReference type="Proteomes" id="UP000233365">
    <property type="component" value="Unassembled WGS sequence"/>
</dbReference>
<proteinExistence type="predicted"/>
<evidence type="ECO:0000313" key="3">
    <source>
        <dbReference type="Proteomes" id="UP000233365"/>
    </source>
</evidence>
<sequence length="263" mass="29703">MIAKFCNRAPNSGPVLFSNLFERGNNPYVKAGTKQVTGMKLRHAAPLLIALFSSLCVMATSPNIALAQQMPPGISDRPVPDMSIDETTAELATITQIYNRKGNEIKQMAQGVLLRFYPQKIVPCGAIVTTVRDCIDHEWPDLKNYPGHFLGPHEQPPLKPTLAQARMTEENYFDAVERLNMLLRAVRYESTLKPETRYRAHMNEVIERMTYLQEEEFHRATLYEKMFKIGGIVLLLLGLSVGGMLIMKHIDHRNDPDSEAGHK</sequence>
<dbReference type="EMBL" id="PGTS01000001">
    <property type="protein sequence ID" value="PKR52662.1"/>
    <property type="molecule type" value="Genomic_DNA"/>
</dbReference>
<evidence type="ECO:0000256" key="1">
    <source>
        <dbReference type="SAM" id="Phobius"/>
    </source>
</evidence>